<keyword evidence="5" id="KW-0479">Metal-binding</keyword>
<evidence type="ECO:0000256" key="5">
    <source>
        <dbReference type="ARBA" id="ARBA00022723"/>
    </source>
</evidence>
<dbReference type="PANTHER" id="PTHR43344:SF2">
    <property type="entry name" value="PHOSPHOSERINE PHOSPHATASE"/>
    <property type="match status" value="1"/>
</dbReference>
<evidence type="ECO:0000256" key="1">
    <source>
        <dbReference type="ARBA" id="ARBA00001946"/>
    </source>
</evidence>
<dbReference type="SUPFAM" id="SSF56784">
    <property type="entry name" value="HAD-like"/>
    <property type="match status" value="1"/>
</dbReference>
<keyword evidence="7" id="KW-0460">Magnesium</keyword>
<evidence type="ECO:0000256" key="10">
    <source>
        <dbReference type="ARBA" id="ARBA00048523"/>
    </source>
</evidence>
<dbReference type="GO" id="GO:0016787">
    <property type="term" value="F:hydrolase activity"/>
    <property type="evidence" value="ECO:0007669"/>
    <property type="project" value="UniProtKB-KW"/>
</dbReference>
<organism evidence="11 12">
    <name type="scientific">Ottowia thiooxydans</name>
    <dbReference type="NCBI Taxonomy" id="219182"/>
    <lineage>
        <taxon>Bacteria</taxon>
        <taxon>Pseudomonadati</taxon>
        <taxon>Pseudomonadota</taxon>
        <taxon>Betaproteobacteria</taxon>
        <taxon>Burkholderiales</taxon>
        <taxon>Comamonadaceae</taxon>
        <taxon>Ottowia</taxon>
    </lineage>
</organism>
<evidence type="ECO:0000256" key="6">
    <source>
        <dbReference type="ARBA" id="ARBA00022801"/>
    </source>
</evidence>
<dbReference type="InterPro" id="IPR023214">
    <property type="entry name" value="HAD_sf"/>
</dbReference>
<dbReference type="Gene3D" id="1.10.150.210">
    <property type="entry name" value="Phosphoserine phosphatase, domain 2"/>
    <property type="match status" value="1"/>
</dbReference>
<evidence type="ECO:0000313" key="12">
    <source>
        <dbReference type="Proteomes" id="UP001549320"/>
    </source>
</evidence>
<dbReference type="NCBIfam" id="TIGR01488">
    <property type="entry name" value="HAD-SF-IB"/>
    <property type="match status" value="1"/>
</dbReference>
<dbReference type="InterPro" id="IPR050582">
    <property type="entry name" value="HAD-like_SerB"/>
</dbReference>
<evidence type="ECO:0000256" key="2">
    <source>
        <dbReference type="ARBA" id="ARBA00005135"/>
    </source>
</evidence>
<keyword evidence="6 11" id="KW-0378">Hydrolase</keyword>
<evidence type="ECO:0000256" key="3">
    <source>
        <dbReference type="ARBA" id="ARBA00012640"/>
    </source>
</evidence>
<proteinExistence type="predicted"/>
<dbReference type="InterPro" id="IPR036412">
    <property type="entry name" value="HAD-like_sf"/>
</dbReference>
<keyword evidence="8" id="KW-0718">Serine biosynthesis</keyword>
<keyword evidence="4" id="KW-0028">Amino-acid biosynthesis</keyword>
<accession>A0ABV2QBV7</accession>
<evidence type="ECO:0000256" key="7">
    <source>
        <dbReference type="ARBA" id="ARBA00022842"/>
    </source>
</evidence>
<evidence type="ECO:0000313" key="11">
    <source>
        <dbReference type="EMBL" id="MET4578403.1"/>
    </source>
</evidence>
<comment type="caution">
    <text evidence="11">The sequence shown here is derived from an EMBL/GenBank/DDBJ whole genome shotgun (WGS) entry which is preliminary data.</text>
</comment>
<evidence type="ECO:0000256" key="9">
    <source>
        <dbReference type="ARBA" id="ARBA00048138"/>
    </source>
</evidence>
<comment type="pathway">
    <text evidence="2">Amino-acid biosynthesis; L-serine biosynthesis; L-serine from 3-phospho-D-glycerate: step 3/3.</text>
</comment>
<dbReference type="RefSeq" id="WP_354445597.1">
    <property type="nucleotide sequence ID" value="NZ_JBEPSH010000006.1"/>
</dbReference>
<comment type="catalytic activity">
    <reaction evidence="9">
        <text>O-phospho-L-serine + H2O = L-serine + phosphate</text>
        <dbReference type="Rhea" id="RHEA:21208"/>
        <dbReference type="ChEBI" id="CHEBI:15377"/>
        <dbReference type="ChEBI" id="CHEBI:33384"/>
        <dbReference type="ChEBI" id="CHEBI:43474"/>
        <dbReference type="ChEBI" id="CHEBI:57524"/>
        <dbReference type="EC" id="3.1.3.3"/>
    </reaction>
</comment>
<dbReference type="Gene3D" id="3.40.50.1000">
    <property type="entry name" value="HAD superfamily/HAD-like"/>
    <property type="match status" value="1"/>
</dbReference>
<dbReference type="EC" id="3.1.3.3" evidence="3"/>
<dbReference type="Pfam" id="PF12710">
    <property type="entry name" value="HAD"/>
    <property type="match status" value="1"/>
</dbReference>
<dbReference type="PANTHER" id="PTHR43344">
    <property type="entry name" value="PHOSPHOSERINE PHOSPHATASE"/>
    <property type="match status" value="1"/>
</dbReference>
<evidence type="ECO:0000256" key="8">
    <source>
        <dbReference type="ARBA" id="ARBA00023299"/>
    </source>
</evidence>
<evidence type="ECO:0000256" key="4">
    <source>
        <dbReference type="ARBA" id="ARBA00022605"/>
    </source>
</evidence>
<comment type="catalytic activity">
    <reaction evidence="10">
        <text>O-phospho-D-serine + H2O = D-serine + phosphate</text>
        <dbReference type="Rhea" id="RHEA:24873"/>
        <dbReference type="ChEBI" id="CHEBI:15377"/>
        <dbReference type="ChEBI" id="CHEBI:35247"/>
        <dbReference type="ChEBI" id="CHEBI:43474"/>
        <dbReference type="ChEBI" id="CHEBI:58680"/>
        <dbReference type="EC" id="3.1.3.3"/>
    </reaction>
</comment>
<protein>
    <recommendedName>
        <fullName evidence="3">phosphoserine phosphatase</fullName>
        <ecNumber evidence="3">3.1.3.3</ecNumber>
    </recommendedName>
</protein>
<name>A0ABV2QBV7_9BURK</name>
<dbReference type="EMBL" id="JBEPSH010000006">
    <property type="protein sequence ID" value="MET4578403.1"/>
    <property type="molecule type" value="Genomic_DNA"/>
</dbReference>
<comment type="cofactor">
    <cofactor evidence="1">
        <name>Mg(2+)</name>
        <dbReference type="ChEBI" id="CHEBI:18420"/>
    </cofactor>
</comment>
<keyword evidence="12" id="KW-1185">Reference proteome</keyword>
<reference evidence="11 12" key="1">
    <citation type="submission" date="2024-06" db="EMBL/GenBank/DDBJ databases">
        <title>Sorghum-associated microbial communities from plants grown in Nebraska, USA.</title>
        <authorList>
            <person name="Schachtman D."/>
        </authorList>
    </citation>
    <scope>NUCLEOTIDE SEQUENCE [LARGE SCALE GENOMIC DNA]</scope>
    <source>
        <strain evidence="11 12">2709</strain>
    </source>
</reference>
<sequence length="237" mass="26537">MSVQTQPTTPVANVIFDFDLTVFPQESTLGLALFAIDGDEQLTRFVRSFGQKTTSLRGRLSHLSNYLKLVAKINRRNVRDFIDVSRRKIDPCFPELFADLRSKNVRVYFISSGYSEVISPLLGDLGIPGEDIRSNSFFWFNGHAVCPKPSVLHQPMGKVDIVRRWRTSGHLKGPIVMVGDGQADRNVYASGLVEGYVQASYYLKDCGFKTDGNFHVSHELSSLKTDLFGLLEKVQAS</sequence>
<gene>
    <name evidence="11" type="ORF">ABIE13_003519</name>
</gene>
<dbReference type="Proteomes" id="UP001549320">
    <property type="component" value="Unassembled WGS sequence"/>
</dbReference>